<keyword evidence="1" id="KW-0812">Transmembrane</keyword>
<evidence type="ECO:0000313" key="2">
    <source>
        <dbReference type="EMBL" id="KAF9473522.1"/>
    </source>
</evidence>
<evidence type="ECO:0000313" key="3">
    <source>
        <dbReference type="Proteomes" id="UP000807469"/>
    </source>
</evidence>
<name>A0A9P5YPH8_9AGAR</name>
<gene>
    <name evidence="2" type="ORF">BDN70DRAFT_377752</name>
</gene>
<keyword evidence="3" id="KW-1185">Reference proteome</keyword>
<accession>A0A9P5YPH8</accession>
<dbReference type="EMBL" id="MU155436">
    <property type="protein sequence ID" value="KAF9473522.1"/>
    <property type="molecule type" value="Genomic_DNA"/>
</dbReference>
<protein>
    <submittedName>
        <fullName evidence="2">Uncharacterized protein</fullName>
    </submittedName>
</protein>
<proteinExistence type="predicted"/>
<keyword evidence="1" id="KW-1133">Transmembrane helix</keyword>
<feature type="transmembrane region" description="Helical" evidence="1">
    <location>
        <begin position="47"/>
        <end position="66"/>
    </location>
</feature>
<comment type="caution">
    <text evidence="2">The sequence shown here is derived from an EMBL/GenBank/DDBJ whole genome shotgun (WGS) entry which is preliminary data.</text>
</comment>
<sequence>MNERLFVFLSLGFSLFEVMSLRSVITLLPSVSQLAIIYYTPDINKKMVLSGFLHFVLWVLACYLGGPTVTSISNSPNGAFAPIAISSTDRAWSAYHPSSRAFSSAHPRIYDINISHLIIIGYIA</sequence>
<dbReference type="Proteomes" id="UP000807469">
    <property type="component" value="Unassembled WGS sequence"/>
</dbReference>
<dbReference type="AlphaFoldDB" id="A0A9P5YPH8"/>
<organism evidence="2 3">
    <name type="scientific">Pholiota conissans</name>
    <dbReference type="NCBI Taxonomy" id="109636"/>
    <lineage>
        <taxon>Eukaryota</taxon>
        <taxon>Fungi</taxon>
        <taxon>Dikarya</taxon>
        <taxon>Basidiomycota</taxon>
        <taxon>Agaricomycotina</taxon>
        <taxon>Agaricomycetes</taxon>
        <taxon>Agaricomycetidae</taxon>
        <taxon>Agaricales</taxon>
        <taxon>Agaricineae</taxon>
        <taxon>Strophariaceae</taxon>
        <taxon>Pholiota</taxon>
    </lineage>
</organism>
<evidence type="ECO:0000256" key="1">
    <source>
        <dbReference type="SAM" id="Phobius"/>
    </source>
</evidence>
<keyword evidence="1" id="KW-0472">Membrane</keyword>
<reference evidence="2" key="1">
    <citation type="submission" date="2020-11" db="EMBL/GenBank/DDBJ databases">
        <authorList>
            <consortium name="DOE Joint Genome Institute"/>
            <person name="Ahrendt S."/>
            <person name="Riley R."/>
            <person name="Andreopoulos W."/>
            <person name="Labutti K."/>
            <person name="Pangilinan J."/>
            <person name="Ruiz-Duenas F.J."/>
            <person name="Barrasa J.M."/>
            <person name="Sanchez-Garcia M."/>
            <person name="Camarero S."/>
            <person name="Miyauchi S."/>
            <person name="Serrano A."/>
            <person name="Linde D."/>
            <person name="Babiker R."/>
            <person name="Drula E."/>
            <person name="Ayuso-Fernandez I."/>
            <person name="Pacheco R."/>
            <person name="Padilla G."/>
            <person name="Ferreira P."/>
            <person name="Barriuso J."/>
            <person name="Kellner H."/>
            <person name="Castanera R."/>
            <person name="Alfaro M."/>
            <person name="Ramirez L."/>
            <person name="Pisabarro A.G."/>
            <person name="Kuo A."/>
            <person name="Tritt A."/>
            <person name="Lipzen A."/>
            <person name="He G."/>
            <person name="Yan M."/>
            <person name="Ng V."/>
            <person name="Cullen D."/>
            <person name="Martin F."/>
            <person name="Rosso M.-N."/>
            <person name="Henrissat B."/>
            <person name="Hibbett D."/>
            <person name="Martinez A.T."/>
            <person name="Grigoriev I.V."/>
        </authorList>
    </citation>
    <scope>NUCLEOTIDE SEQUENCE</scope>
    <source>
        <strain evidence="2">CIRM-BRFM 674</strain>
    </source>
</reference>